<feature type="domain" description="MATH" evidence="2">
    <location>
        <begin position="22"/>
        <end position="147"/>
    </location>
</feature>
<gene>
    <name evidence="3" type="ORF">BC938DRAFT_483049</name>
</gene>
<accession>A0A433QCR2</accession>
<feature type="domain" description="BTB" evidence="1">
    <location>
        <begin position="177"/>
        <end position="250"/>
    </location>
</feature>
<dbReference type="SMART" id="SM00225">
    <property type="entry name" value="BTB"/>
    <property type="match status" value="1"/>
</dbReference>
<dbReference type="Pfam" id="PF00651">
    <property type="entry name" value="BTB"/>
    <property type="match status" value="1"/>
</dbReference>
<dbReference type="PROSITE" id="PS50097">
    <property type="entry name" value="BTB"/>
    <property type="match status" value="1"/>
</dbReference>
<dbReference type="Gene3D" id="6.10.250.3030">
    <property type="match status" value="1"/>
</dbReference>
<dbReference type="Gene3D" id="3.30.710.10">
    <property type="entry name" value="Potassium Channel Kv1.1, Chain A"/>
    <property type="match status" value="1"/>
</dbReference>
<dbReference type="CDD" id="cd00121">
    <property type="entry name" value="MATH"/>
    <property type="match status" value="1"/>
</dbReference>
<dbReference type="Proteomes" id="UP000274822">
    <property type="component" value="Unassembled WGS sequence"/>
</dbReference>
<dbReference type="InterPro" id="IPR008974">
    <property type="entry name" value="TRAF-like"/>
</dbReference>
<comment type="caution">
    <text evidence="3">The sequence shown here is derived from an EMBL/GenBank/DDBJ whole genome shotgun (WGS) entry which is preliminary data.</text>
</comment>
<sequence>MQPAQIASLLTALRPNETFQGAFVFEWKVEGFKTMEDRSHWSETFWTNQRHPWRLLIHPHDTKDSRRFIAVYLYLSSNNDNGSIRFQQKDITFAISMQAGDLMLRRVKEKKNFNKKSSYDGFTFASRADILKALGSENDTVVLTVEIQVPNPTPATVHPDPLASAIAKAFFNNKDTSDVVFHIGDKTFETHSVFLSARSTYFNALFGSGMSETHTFNDKDKMVVQVTDFTYDVFFTMMHYLHTNSLNFHHLPPCTPEKLFMAADKYDVQGLKEAMEDSLIDGLTVNNVVSVLFDHLHSFSRLREAALDFIRDHYEEIQNSGTLEALEWDDTNYKNYAELMKEIVKVAPVGGVKEKV</sequence>
<dbReference type="InterPro" id="IPR002083">
    <property type="entry name" value="MATH/TRAF_dom"/>
</dbReference>
<dbReference type="Pfam" id="PF00917">
    <property type="entry name" value="MATH"/>
    <property type="match status" value="1"/>
</dbReference>
<dbReference type="PROSITE" id="PS50144">
    <property type="entry name" value="MATH"/>
    <property type="match status" value="1"/>
</dbReference>
<organism evidence="3 4">
    <name type="scientific">Jimgerdemannia flammicorona</name>
    <dbReference type="NCBI Taxonomy" id="994334"/>
    <lineage>
        <taxon>Eukaryota</taxon>
        <taxon>Fungi</taxon>
        <taxon>Fungi incertae sedis</taxon>
        <taxon>Mucoromycota</taxon>
        <taxon>Mucoromycotina</taxon>
        <taxon>Endogonomycetes</taxon>
        <taxon>Endogonales</taxon>
        <taxon>Endogonaceae</taxon>
        <taxon>Jimgerdemannia</taxon>
    </lineage>
</organism>
<protein>
    <submittedName>
        <fullName evidence="3">BTB/POZ protein</fullName>
    </submittedName>
</protein>
<proteinExistence type="predicted"/>
<dbReference type="SUPFAM" id="SSF49599">
    <property type="entry name" value="TRAF domain-like"/>
    <property type="match status" value="1"/>
</dbReference>
<keyword evidence="4" id="KW-1185">Reference proteome</keyword>
<dbReference type="PANTHER" id="PTHR24413">
    <property type="entry name" value="SPECKLE-TYPE POZ PROTEIN"/>
    <property type="match status" value="1"/>
</dbReference>
<feature type="non-terminal residue" evidence="3">
    <location>
        <position position="356"/>
    </location>
</feature>
<evidence type="ECO:0000313" key="3">
    <source>
        <dbReference type="EMBL" id="RUS27575.1"/>
    </source>
</evidence>
<dbReference type="CDD" id="cd14733">
    <property type="entry name" value="BACK"/>
    <property type="match status" value="1"/>
</dbReference>
<name>A0A433QCR2_9FUNG</name>
<evidence type="ECO:0000259" key="1">
    <source>
        <dbReference type="PROSITE" id="PS50097"/>
    </source>
</evidence>
<dbReference type="Gene3D" id="2.60.210.10">
    <property type="entry name" value="Apoptosis, Tumor Necrosis Factor Receptor Associated Protein 2, Chain A"/>
    <property type="match status" value="1"/>
</dbReference>
<dbReference type="GO" id="GO:0030163">
    <property type="term" value="P:protein catabolic process"/>
    <property type="evidence" value="ECO:0007669"/>
    <property type="project" value="UniProtKB-ARBA"/>
</dbReference>
<evidence type="ECO:0000313" key="4">
    <source>
        <dbReference type="Proteomes" id="UP000274822"/>
    </source>
</evidence>
<reference evidence="3 4" key="1">
    <citation type="journal article" date="2018" name="New Phytol.">
        <title>Phylogenomics of Endogonaceae and evolution of mycorrhizas within Mucoromycota.</title>
        <authorList>
            <person name="Chang Y."/>
            <person name="Desiro A."/>
            <person name="Na H."/>
            <person name="Sandor L."/>
            <person name="Lipzen A."/>
            <person name="Clum A."/>
            <person name="Barry K."/>
            <person name="Grigoriev I.V."/>
            <person name="Martin F.M."/>
            <person name="Stajich J.E."/>
            <person name="Smith M.E."/>
            <person name="Bonito G."/>
            <person name="Spatafora J.W."/>
        </authorList>
    </citation>
    <scope>NUCLEOTIDE SEQUENCE [LARGE SCALE GENOMIC DNA]</scope>
    <source>
        <strain evidence="3 4">AD002</strain>
    </source>
</reference>
<dbReference type="InterPro" id="IPR011333">
    <property type="entry name" value="SKP1/BTB/POZ_sf"/>
</dbReference>
<dbReference type="SUPFAM" id="SSF54695">
    <property type="entry name" value="POZ domain"/>
    <property type="match status" value="1"/>
</dbReference>
<dbReference type="EMBL" id="RBNJ01008153">
    <property type="protein sequence ID" value="RUS27575.1"/>
    <property type="molecule type" value="Genomic_DNA"/>
</dbReference>
<dbReference type="AlphaFoldDB" id="A0A433QCR2"/>
<dbReference type="InterPro" id="IPR000210">
    <property type="entry name" value="BTB/POZ_dom"/>
</dbReference>
<evidence type="ECO:0000259" key="2">
    <source>
        <dbReference type="PROSITE" id="PS50144"/>
    </source>
</evidence>